<evidence type="ECO:0000256" key="9">
    <source>
        <dbReference type="PROSITE-ProRule" id="PRU00277"/>
    </source>
</evidence>
<evidence type="ECO:0000256" key="7">
    <source>
        <dbReference type="ARBA" id="ARBA00023235"/>
    </source>
</evidence>
<sequence>MIEENKVVKIDYTVKDEDGQLIDTSEGQDPLAYLHGAGNIIPGLEQALAGRAEGEEFSVQIQPDDAYGQRNEALIQKVERGVFQGVEQLEVGMVFNAQGPQGNIQVTIVAIDGDEVTIDGNHPLAGVVLSFEGVIREVRDATAEEIEHGHVH</sequence>
<evidence type="ECO:0000313" key="13">
    <source>
        <dbReference type="Proteomes" id="UP000254512"/>
    </source>
</evidence>
<dbReference type="AlphaFoldDB" id="A0A377HP75"/>
<dbReference type="EMBL" id="UGHD01000002">
    <property type="protein sequence ID" value="STO58061.1"/>
    <property type="molecule type" value="Genomic_DNA"/>
</dbReference>
<name>A0A377HP75_GRIHO</name>
<evidence type="ECO:0000259" key="11">
    <source>
        <dbReference type="PROSITE" id="PS50059"/>
    </source>
</evidence>
<evidence type="ECO:0000256" key="6">
    <source>
        <dbReference type="ARBA" id="ARBA00023186"/>
    </source>
</evidence>
<evidence type="ECO:0000256" key="3">
    <source>
        <dbReference type="ARBA" id="ARBA00006577"/>
    </source>
</evidence>
<comment type="function">
    <text evidence="8">Also involved in hydrogenase metallocenter assembly, probably by participating in the nickel insertion step. This function in hydrogenase biosynthesis requires chaperone activity and the presence of the metal-binding domain, but not PPIase activity.</text>
</comment>
<keyword evidence="4" id="KW-0963">Cytoplasm</keyword>
<dbReference type="GO" id="GO:0042026">
    <property type="term" value="P:protein refolding"/>
    <property type="evidence" value="ECO:0007669"/>
    <property type="project" value="UniProtKB-ARBA"/>
</dbReference>
<organism evidence="12 13">
    <name type="scientific">Grimontia hollisae</name>
    <name type="common">Vibrio hollisae</name>
    <dbReference type="NCBI Taxonomy" id="673"/>
    <lineage>
        <taxon>Bacteria</taxon>
        <taxon>Pseudomonadati</taxon>
        <taxon>Pseudomonadota</taxon>
        <taxon>Gammaproteobacteria</taxon>
        <taxon>Vibrionales</taxon>
        <taxon>Vibrionaceae</taxon>
        <taxon>Grimontia</taxon>
    </lineage>
</organism>
<dbReference type="Gene3D" id="3.10.50.40">
    <property type="match status" value="1"/>
</dbReference>
<evidence type="ECO:0000256" key="1">
    <source>
        <dbReference type="ARBA" id="ARBA00000971"/>
    </source>
</evidence>
<gene>
    <name evidence="12" type="primary">slyD_2</name>
    <name evidence="12" type="ORF">NCTC11645_02476</name>
</gene>
<feature type="domain" description="PPIase FKBP-type" evidence="11">
    <location>
        <begin position="5"/>
        <end position="78"/>
    </location>
</feature>
<dbReference type="PANTHER" id="PTHR47861:SF3">
    <property type="entry name" value="FKBP-TYPE PEPTIDYL-PROLYL CIS-TRANS ISOMERASE SLYD"/>
    <property type="match status" value="1"/>
</dbReference>
<dbReference type="InterPro" id="IPR046357">
    <property type="entry name" value="PPIase_dom_sf"/>
</dbReference>
<keyword evidence="5 9" id="KW-0697">Rotamase</keyword>
<dbReference type="KEGG" id="gho:AL542_14075"/>
<comment type="similarity">
    <text evidence="3 10">Belongs to the FKBP-type PPIase family.</text>
</comment>
<comment type="subcellular location">
    <subcellularLocation>
        <location evidence="2">Cytoplasm</location>
    </subcellularLocation>
</comment>
<comment type="catalytic activity">
    <reaction evidence="1 9 10">
        <text>[protein]-peptidylproline (omega=180) = [protein]-peptidylproline (omega=0)</text>
        <dbReference type="Rhea" id="RHEA:16237"/>
        <dbReference type="Rhea" id="RHEA-COMP:10747"/>
        <dbReference type="Rhea" id="RHEA-COMP:10748"/>
        <dbReference type="ChEBI" id="CHEBI:83833"/>
        <dbReference type="ChEBI" id="CHEBI:83834"/>
        <dbReference type="EC" id="5.2.1.8"/>
    </reaction>
</comment>
<dbReference type="PROSITE" id="PS50059">
    <property type="entry name" value="FKBP_PPIASE"/>
    <property type="match status" value="1"/>
</dbReference>
<dbReference type="PANTHER" id="PTHR47861">
    <property type="entry name" value="FKBP-TYPE PEPTIDYL-PROLYL CIS-TRANS ISOMERASE SLYD"/>
    <property type="match status" value="1"/>
</dbReference>
<evidence type="ECO:0000256" key="8">
    <source>
        <dbReference type="ARBA" id="ARBA00037071"/>
    </source>
</evidence>
<proteinExistence type="inferred from homology"/>
<dbReference type="SUPFAM" id="SSF54534">
    <property type="entry name" value="FKBP-like"/>
    <property type="match status" value="1"/>
</dbReference>
<dbReference type="EC" id="5.2.1.8" evidence="10"/>
<evidence type="ECO:0000313" key="12">
    <source>
        <dbReference type="EMBL" id="STO58061.1"/>
    </source>
</evidence>
<dbReference type="RefSeq" id="WP_005503452.1">
    <property type="nucleotide sequence ID" value="NZ_CABMOB010000001.1"/>
</dbReference>
<dbReference type="InterPro" id="IPR001179">
    <property type="entry name" value="PPIase_FKBP_dom"/>
</dbReference>
<accession>A0A377HP75</accession>
<reference evidence="12 13" key="1">
    <citation type="submission" date="2018-06" db="EMBL/GenBank/DDBJ databases">
        <authorList>
            <consortium name="Pathogen Informatics"/>
            <person name="Doyle S."/>
        </authorList>
    </citation>
    <scope>NUCLEOTIDE SEQUENCE [LARGE SCALE GENOMIC DNA]</scope>
    <source>
        <strain evidence="12 13">NCTC11645</strain>
    </source>
</reference>
<evidence type="ECO:0000256" key="4">
    <source>
        <dbReference type="ARBA" id="ARBA00022490"/>
    </source>
</evidence>
<protein>
    <recommendedName>
        <fullName evidence="10">Peptidyl-prolyl cis-trans isomerase</fullName>
        <ecNumber evidence="10">5.2.1.8</ecNumber>
    </recommendedName>
</protein>
<dbReference type="GeneID" id="58897062"/>
<dbReference type="Pfam" id="PF00254">
    <property type="entry name" value="FKBP_C"/>
    <property type="match status" value="1"/>
</dbReference>
<dbReference type="GO" id="GO:0003755">
    <property type="term" value="F:peptidyl-prolyl cis-trans isomerase activity"/>
    <property type="evidence" value="ECO:0007669"/>
    <property type="project" value="UniProtKB-UniRule"/>
</dbReference>
<dbReference type="GO" id="GO:0005737">
    <property type="term" value="C:cytoplasm"/>
    <property type="evidence" value="ECO:0007669"/>
    <property type="project" value="UniProtKB-SubCell"/>
</dbReference>
<keyword evidence="6" id="KW-0143">Chaperone</keyword>
<dbReference type="Proteomes" id="UP000254512">
    <property type="component" value="Unassembled WGS sequence"/>
</dbReference>
<evidence type="ECO:0000256" key="2">
    <source>
        <dbReference type="ARBA" id="ARBA00004496"/>
    </source>
</evidence>
<dbReference type="STRING" id="673.AL542_14075"/>
<evidence type="ECO:0000256" key="5">
    <source>
        <dbReference type="ARBA" id="ARBA00023110"/>
    </source>
</evidence>
<evidence type="ECO:0000256" key="10">
    <source>
        <dbReference type="RuleBase" id="RU003915"/>
    </source>
</evidence>
<keyword evidence="7 9" id="KW-0413">Isomerase</keyword>